<evidence type="ECO:0000313" key="2">
    <source>
        <dbReference type="Proteomes" id="UP000181917"/>
    </source>
</evidence>
<dbReference type="PANTHER" id="PTHR41913:SF1">
    <property type="entry name" value="DUF1684 DOMAIN-CONTAINING PROTEIN"/>
    <property type="match status" value="1"/>
</dbReference>
<evidence type="ECO:0000313" key="1">
    <source>
        <dbReference type="EMBL" id="SDQ53298.1"/>
    </source>
</evidence>
<dbReference type="Pfam" id="PF07920">
    <property type="entry name" value="DUF1684"/>
    <property type="match status" value="1"/>
</dbReference>
<sequence length="272" mass="29325">MTSLENEVTTAEAEFGAWHRQRNDALAEDFGLLTLTSFQWLATEPSAVDLVPGLWSADRAVAALNAGASDGFRMYDGGTPVRGILTQTVAERGQKMWVRWCGGPEAVAVELARRDGRYLIRTRAASTPAQQNFSGVPVFDFDPDWIIKGSYVPFGSPQVARIATARSDTSLAAVLAGEITFNHQASNYRLLAEFEPGTGALRVTFHDATNGLGTADWRFLDLPPPALDGTVLLDFNRAQNYPFAFTGYAVCPAPVAANQLPFAVSAGEKLPA</sequence>
<dbReference type="InterPro" id="IPR012467">
    <property type="entry name" value="DUF1684"/>
</dbReference>
<name>A0A1H1BMW2_9MICC</name>
<dbReference type="RefSeq" id="WP_074699868.1">
    <property type="nucleotide sequence ID" value="NZ_CP018863.1"/>
</dbReference>
<dbReference type="PANTHER" id="PTHR41913">
    <property type="entry name" value="DUF1684 DOMAIN-CONTAINING PROTEIN"/>
    <property type="match status" value="1"/>
</dbReference>
<accession>A0A1H1BMW2</accession>
<protein>
    <recommendedName>
        <fullName evidence="3">DUF1684 domain-containing protein</fullName>
    </recommendedName>
</protein>
<proteinExistence type="predicted"/>
<organism evidence="1 2">
    <name type="scientific">Crystallibacter crystallopoietes</name>
    <dbReference type="NCBI Taxonomy" id="37928"/>
    <lineage>
        <taxon>Bacteria</taxon>
        <taxon>Bacillati</taxon>
        <taxon>Actinomycetota</taxon>
        <taxon>Actinomycetes</taxon>
        <taxon>Micrococcales</taxon>
        <taxon>Micrococcaceae</taxon>
        <taxon>Crystallibacter</taxon>
    </lineage>
</organism>
<dbReference type="AlphaFoldDB" id="A0A1H1BMW2"/>
<dbReference type="STRING" id="37928.SAMN04489742_1487"/>
<dbReference type="Proteomes" id="UP000181917">
    <property type="component" value="Unassembled WGS sequence"/>
</dbReference>
<reference evidence="1 2" key="1">
    <citation type="submission" date="2016-10" db="EMBL/GenBank/DDBJ databases">
        <authorList>
            <person name="de Groot N.N."/>
        </authorList>
    </citation>
    <scope>NUCLEOTIDE SEQUENCE [LARGE SCALE GENOMIC DNA]</scope>
    <source>
        <strain evidence="1 2">DSM 20117</strain>
    </source>
</reference>
<gene>
    <name evidence="1" type="ORF">SAMN04489742_1487</name>
</gene>
<dbReference type="OrthoDB" id="5493262at2"/>
<dbReference type="KEGG" id="acry:AC20117_09925"/>
<evidence type="ECO:0008006" key="3">
    <source>
        <dbReference type="Google" id="ProtNLM"/>
    </source>
</evidence>
<dbReference type="EMBL" id="FNKH01000002">
    <property type="protein sequence ID" value="SDQ53298.1"/>
    <property type="molecule type" value="Genomic_DNA"/>
</dbReference>
<keyword evidence="2" id="KW-1185">Reference proteome</keyword>